<dbReference type="PANTHER" id="PTHR41771:SF1">
    <property type="entry name" value="MEMBRANE PROTEIN"/>
    <property type="match status" value="1"/>
</dbReference>
<keyword evidence="2" id="KW-0812">Transmembrane</keyword>
<feature type="transmembrane region" description="Helical" evidence="2">
    <location>
        <begin position="244"/>
        <end position="270"/>
    </location>
</feature>
<keyword evidence="2" id="KW-0472">Membrane</keyword>
<gene>
    <name evidence="3" type="ORF">JOF53_000136</name>
</gene>
<reference evidence="3 4" key="1">
    <citation type="submission" date="2021-03" db="EMBL/GenBank/DDBJ databases">
        <title>Sequencing the genomes of 1000 actinobacteria strains.</title>
        <authorList>
            <person name="Klenk H.-P."/>
        </authorList>
    </citation>
    <scope>NUCLEOTIDE SEQUENCE [LARGE SCALE GENOMIC DNA]</scope>
    <source>
        <strain evidence="3 4">DSM 44580</strain>
    </source>
</reference>
<feature type="transmembrane region" description="Helical" evidence="2">
    <location>
        <begin position="189"/>
        <end position="209"/>
    </location>
</feature>
<feature type="transmembrane region" description="Helical" evidence="2">
    <location>
        <begin position="344"/>
        <end position="367"/>
    </location>
</feature>
<keyword evidence="2" id="KW-1133">Transmembrane helix</keyword>
<sequence length="503" mass="52118">MPAPERPARRRKPVPKTAPTTGHGHGHGHGHGPAEPVSRRVRVLLTALLAPLALAALLGGVLLYPFGATQATGGDIGLHRTPVHGEVTAVVQQECDTGGQGDKCQVVTVKLADGPGAGAAIQTPMPLAPNTPRFTVGDQVVLAFSGEGDPRAGQSYELVDFQRGLPLTLLAAVFALAVLLLARWRGLAALAALALSFLVLVFFVLPAILAGESPLAVAVVGAGIIMFAALYLTHGISGRTSTAVLGTLASLLLIGVLGYGFIALTSLTGLDEETTSLITLLGRPLDTRGLLLAGIIIGALGVLDDVTVTQASAVWELRRANPGLTWRQLYSAGLRIGRDHVGSAVNTLFMAYAGAALPMLIAFSVSGRSFGEIATAQQVAQEIVRTLVGSIGLVAAVPVTTVLAAVVAVREPVAPPAGQEPDPEPEAVAKPEEPEPVATPAPPKPARDPLLDAPTDPFLKPVPAGPVRRPPPSPSQQWGSPSTPEQVPPDRAAPPRRHRYRQD</sequence>
<dbReference type="Pfam" id="PF07907">
    <property type="entry name" value="YibE_F"/>
    <property type="match status" value="1"/>
</dbReference>
<dbReference type="Proteomes" id="UP001519363">
    <property type="component" value="Unassembled WGS sequence"/>
</dbReference>
<feature type="region of interest" description="Disordered" evidence="1">
    <location>
        <begin position="1"/>
        <end position="35"/>
    </location>
</feature>
<dbReference type="EMBL" id="JAGIOO010000001">
    <property type="protein sequence ID" value="MBP2471264.1"/>
    <property type="molecule type" value="Genomic_DNA"/>
</dbReference>
<accession>A0ABS5A4V3</accession>
<dbReference type="InterPro" id="IPR012507">
    <property type="entry name" value="YibE_F"/>
</dbReference>
<feature type="compositionally biased region" description="Low complexity" evidence="1">
    <location>
        <begin position="475"/>
        <end position="484"/>
    </location>
</feature>
<name>A0ABS5A4V3_9PSEU</name>
<evidence type="ECO:0000256" key="1">
    <source>
        <dbReference type="SAM" id="MobiDB-lite"/>
    </source>
</evidence>
<dbReference type="RefSeq" id="WP_307849785.1">
    <property type="nucleotide sequence ID" value="NZ_JAGIOO010000001.1"/>
</dbReference>
<evidence type="ECO:0000313" key="3">
    <source>
        <dbReference type="EMBL" id="MBP2471264.1"/>
    </source>
</evidence>
<feature type="transmembrane region" description="Helical" evidence="2">
    <location>
        <begin position="43"/>
        <end position="64"/>
    </location>
</feature>
<feature type="compositionally biased region" description="Basic residues" evidence="1">
    <location>
        <begin position="494"/>
        <end position="503"/>
    </location>
</feature>
<evidence type="ECO:0000313" key="4">
    <source>
        <dbReference type="Proteomes" id="UP001519363"/>
    </source>
</evidence>
<protein>
    <submittedName>
        <fullName evidence="3">Membrane protein</fullName>
    </submittedName>
</protein>
<organism evidence="3 4">
    <name type="scientific">Crossiella equi</name>
    <dbReference type="NCBI Taxonomy" id="130796"/>
    <lineage>
        <taxon>Bacteria</taxon>
        <taxon>Bacillati</taxon>
        <taxon>Actinomycetota</taxon>
        <taxon>Actinomycetes</taxon>
        <taxon>Pseudonocardiales</taxon>
        <taxon>Pseudonocardiaceae</taxon>
        <taxon>Crossiella</taxon>
    </lineage>
</organism>
<feature type="transmembrane region" description="Helical" evidence="2">
    <location>
        <begin position="164"/>
        <end position="182"/>
    </location>
</feature>
<feature type="region of interest" description="Disordered" evidence="1">
    <location>
        <begin position="414"/>
        <end position="503"/>
    </location>
</feature>
<evidence type="ECO:0000256" key="2">
    <source>
        <dbReference type="SAM" id="Phobius"/>
    </source>
</evidence>
<keyword evidence="4" id="KW-1185">Reference proteome</keyword>
<proteinExistence type="predicted"/>
<comment type="caution">
    <text evidence="3">The sequence shown here is derived from an EMBL/GenBank/DDBJ whole genome shotgun (WGS) entry which is preliminary data.</text>
</comment>
<dbReference type="PANTHER" id="PTHR41771">
    <property type="entry name" value="MEMBRANE PROTEIN-RELATED"/>
    <property type="match status" value="1"/>
</dbReference>
<feature type="transmembrane region" description="Helical" evidence="2">
    <location>
        <begin position="215"/>
        <end position="232"/>
    </location>
</feature>
<feature type="transmembrane region" description="Helical" evidence="2">
    <location>
        <begin position="387"/>
        <end position="409"/>
    </location>
</feature>